<comment type="caution">
    <text evidence="2">The sequence shown here is derived from an EMBL/GenBank/DDBJ whole genome shotgun (WGS) entry which is preliminary data.</text>
</comment>
<organism evidence="2 3">
    <name type="scientific">Frondihabitans peucedani</name>
    <dbReference type="NCBI Taxonomy" id="598626"/>
    <lineage>
        <taxon>Bacteria</taxon>
        <taxon>Bacillati</taxon>
        <taxon>Actinomycetota</taxon>
        <taxon>Actinomycetes</taxon>
        <taxon>Micrococcales</taxon>
        <taxon>Microbacteriaceae</taxon>
        <taxon>Frondihabitans</taxon>
    </lineage>
</organism>
<feature type="compositionally biased region" description="Low complexity" evidence="1">
    <location>
        <begin position="62"/>
        <end position="71"/>
    </location>
</feature>
<evidence type="ECO:0000313" key="2">
    <source>
        <dbReference type="EMBL" id="GAA4266795.1"/>
    </source>
</evidence>
<dbReference type="EMBL" id="BAABAU010000003">
    <property type="protein sequence ID" value="GAA4266795.1"/>
    <property type="molecule type" value="Genomic_DNA"/>
</dbReference>
<proteinExistence type="predicted"/>
<evidence type="ECO:0000313" key="3">
    <source>
        <dbReference type="Proteomes" id="UP001501594"/>
    </source>
</evidence>
<gene>
    <name evidence="2" type="ORF">GCM10022256_24070</name>
</gene>
<reference evidence="3" key="1">
    <citation type="journal article" date="2019" name="Int. J. Syst. Evol. Microbiol.">
        <title>The Global Catalogue of Microorganisms (GCM) 10K type strain sequencing project: providing services to taxonomists for standard genome sequencing and annotation.</title>
        <authorList>
            <consortium name="The Broad Institute Genomics Platform"/>
            <consortium name="The Broad Institute Genome Sequencing Center for Infectious Disease"/>
            <person name="Wu L."/>
            <person name="Ma J."/>
        </authorList>
    </citation>
    <scope>NUCLEOTIDE SEQUENCE [LARGE SCALE GENOMIC DNA]</scope>
    <source>
        <strain evidence="3">JCM 17442</strain>
    </source>
</reference>
<feature type="compositionally biased region" description="Basic and acidic residues" evidence="1">
    <location>
        <begin position="31"/>
        <end position="47"/>
    </location>
</feature>
<accession>A0ABP8E3H0</accession>
<keyword evidence="3" id="KW-1185">Reference proteome</keyword>
<evidence type="ECO:0000256" key="1">
    <source>
        <dbReference type="SAM" id="MobiDB-lite"/>
    </source>
</evidence>
<sequence>MLPARGLREIAVPVAPGHAEATHTAISAPRARADARARPRSHFDTPHRPKPLSNCDLGTRGGTHARTATYRRVSDPPAAAGSRHAGTSATSRIAAITTNAKS</sequence>
<feature type="region of interest" description="Disordered" evidence="1">
    <location>
        <begin position="16"/>
        <end position="102"/>
    </location>
</feature>
<feature type="compositionally biased region" description="Low complexity" evidence="1">
    <location>
        <begin position="85"/>
        <end position="102"/>
    </location>
</feature>
<protein>
    <submittedName>
        <fullName evidence="2">Uncharacterized protein</fullName>
    </submittedName>
</protein>
<name>A0ABP8E3H0_9MICO</name>
<dbReference type="Proteomes" id="UP001501594">
    <property type="component" value="Unassembled WGS sequence"/>
</dbReference>